<feature type="region of interest" description="Disordered" evidence="4">
    <location>
        <begin position="1"/>
        <end position="36"/>
    </location>
</feature>
<evidence type="ECO:0000256" key="4">
    <source>
        <dbReference type="SAM" id="MobiDB-lite"/>
    </source>
</evidence>
<keyword evidence="1 3" id="KW-0853">WD repeat</keyword>
<evidence type="ECO:0000313" key="7">
    <source>
        <dbReference type="Proteomes" id="UP000332933"/>
    </source>
</evidence>
<dbReference type="SUPFAM" id="SSF50978">
    <property type="entry name" value="WD40 repeat-like"/>
    <property type="match status" value="1"/>
</dbReference>
<sequence>MGACASKTGGRHMDRWAAADGVPPEDKADGEDGDQGHGTIYFQENVSCVVSTTPGLCASGWDDGEIKLINYDTNAVVHSWTAHSRSVNKLLFAPATSTSVSDITRRSVGDVIFFPSLYSCSRDTTIARHTFGSLANDPTTPSPTAVTTHPPYHGHTLTVSALAINESESTLASGSRDTGVSLWDVATSMRRQHTITSQNIVTCMAWVPRDANVVAQGGEDLRVRLWDARAWKAPTQTIEGYIYFPLSIACSDDGHYLLTSSKGFNAVGCEGRVWDRRTGKQVAEMRGHAQDATACAYIPGRNHEGITASKDSSIRVWDTTTGDLLASTQDANAGMFTSVSCVPNDTTSSTDGVTRILTSSFAGRIAMYGWDSSTRRLELVS</sequence>
<proteinExistence type="predicted"/>
<dbReference type="InterPro" id="IPR040066">
    <property type="entry name" value="WDR31"/>
</dbReference>
<dbReference type="PROSITE" id="PS50294">
    <property type="entry name" value="WD_REPEATS_REGION"/>
    <property type="match status" value="1"/>
</dbReference>
<evidence type="ECO:0000256" key="3">
    <source>
        <dbReference type="PROSITE-ProRule" id="PRU00221"/>
    </source>
</evidence>
<dbReference type="InterPro" id="IPR019775">
    <property type="entry name" value="WD40_repeat_CS"/>
</dbReference>
<keyword evidence="2" id="KW-0677">Repeat</keyword>
<dbReference type="OrthoDB" id="6262491at2759"/>
<dbReference type="PROSITE" id="PS00678">
    <property type="entry name" value="WD_REPEATS_1"/>
    <property type="match status" value="1"/>
</dbReference>
<dbReference type="AlphaFoldDB" id="A0A485KVW2"/>
<dbReference type="Proteomes" id="UP000332933">
    <property type="component" value="Unassembled WGS sequence"/>
</dbReference>
<dbReference type="PROSITE" id="PS50082">
    <property type="entry name" value="WD_REPEATS_2"/>
    <property type="match status" value="2"/>
</dbReference>
<name>A0A485KVW2_9STRA</name>
<gene>
    <name evidence="6" type="primary">Aste57867_12386</name>
    <name evidence="5" type="ORF">As57867_012340</name>
    <name evidence="6" type="ORF">ASTE57867_12386</name>
</gene>
<dbReference type="EMBL" id="CAADRA010005380">
    <property type="protein sequence ID" value="VFT89237.1"/>
    <property type="molecule type" value="Genomic_DNA"/>
</dbReference>
<dbReference type="Gene3D" id="2.130.10.10">
    <property type="entry name" value="YVTN repeat-like/Quinoprotein amine dehydrogenase"/>
    <property type="match status" value="3"/>
</dbReference>
<dbReference type="InterPro" id="IPR036322">
    <property type="entry name" value="WD40_repeat_dom_sf"/>
</dbReference>
<evidence type="ECO:0000256" key="1">
    <source>
        <dbReference type="ARBA" id="ARBA00022574"/>
    </source>
</evidence>
<dbReference type="PANTHER" id="PTHR19869">
    <property type="entry name" value="SPERMATID WD-REPEAT PROTEIN"/>
    <property type="match status" value="1"/>
</dbReference>
<reference evidence="6 7" key="1">
    <citation type="submission" date="2019-03" db="EMBL/GenBank/DDBJ databases">
        <authorList>
            <person name="Gaulin E."/>
            <person name="Dumas B."/>
        </authorList>
    </citation>
    <scope>NUCLEOTIDE SEQUENCE [LARGE SCALE GENOMIC DNA]</scope>
    <source>
        <strain evidence="6">CBS 568.67</strain>
    </source>
</reference>
<keyword evidence="7" id="KW-1185">Reference proteome</keyword>
<reference evidence="5" key="2">
    <citation type="submission" date="2019-06" db="EMBL/GenBank/DDBJ databases">
        <title>Genomics analysis of Aphanomyces spp. identifies a new class of oomycete effector associated with host adaptation.</title>
        <authorList>
            <person name="Gaulin E."/>
        </authorList>
    </citation>
    <scope>NUCLEOTIDE SEQUENCE</scope>
    <source>
        <strain evidence="5">CBS 578.67</strain>
    </source>
</reference>
<protein>
    <submittedName>
        <fullName evidence="6">Aste57867_12386 protein</fullName>
    </submittedName>
</protein>
<dbReference type="PRINTS" id="PR00320">
    <property type="entry name" value="GPROTEINBRPT"/>
</dbReference>
<dbReference type="Pfam" id="PF00400">
    <property type="entry name" value="WD40"/>
    <property type="match status" value="3"/>
</dbReference>
<dbReference type="SMART" id="SM00320">
    <property type="entry name" value="WD40"/>
    <property type="match status" value="7"/>
</dbReference>
<feature type="repeat" description="WD" evidence="3">
    <location>
        <begin position="152"/>
        <end position="193"/>
    </location>
</feature>
<dbReference type="EMBL" id="VJMH01005359">
    <property type="protein sequence ID" value="KAF0696887.1"/>
    <property type="molecule type" value="Genomic_DNA"/>
</dbReference>
<organism evidence="6 7">
    <name type="scientific">Aphanomyces stellatus</name>
    <dbReference type="NCBI Taxonomy" id="120398"/>
    <lineage>
        <taxon>Eukaryota</taxon>
        <taxon>Sar</taxon>
        <taxon>Stramenopiles</taxon>
        <taxon>Oomycota</taxon>
        <taxon>Saprolegniomycetes</taxon>
        <taxon>Saprolegniales</taxon>
        <taxon>Verrucalvaceae</taxon>
        <taxon>Aphanomyces</taxon>
    </lineage>
</organism>
<evidence type="ECO:0000313" key="5">
    <source>
        <dbReference type="EMBL" id="KAF0696887.1"/>
    </source>
</evidence>
<evidence type="ECO:0000256" key="2">
    <source>
        <dbReference type="ARBA" id="ARBA00022737"/>
    </source>
</evidence>
<accession>A0A485KVW2</accession>
<dbReference type="InterPro" id="IPR015943">
    <property type="entry name" value="WD40/YVTN_repeat-like_dom_sf"/>
</dbReference>
<dbReference type="PANTHER" id="PTHR19869:SF1">
    <property type="entry name" value="WD REPEAT-CONTAINING PROTEIN 31"/>
    <property type="match status" value="1"/>
</dbReference>
<dbReference type="InterPro" id="IPR001680">
    <property type="entry name" value="WD40_rpt"/>
</dbReference>
<evidence type="ECO:0000313" key="6">
    <source>
        <dbReference type="EMBL" id="VFT89237.1"/>
    </source>
</evidence>
<dbReference type="InterPro" id="IPR020472">
    <property type="entry name" value="WD40_PAC1"/>
</dbReference>
<feature type="repeat" description="WD" evidence="3">
    <location>
        <begin position="285"/>
        <end position="327"/>
    </location>
</feature>